<name>A0A372JHM9_9ACTN</name>
<dbReference type="PROSITE" id="PS51068">
    <property type="entry name" value="FPG_CAT"/>
    <property type="match status" value="1"/>
</dbReference>
<dbReference type="InterPro" id="IPR000214">
    <property type="entry name" value="Znf_DNA_glyclase/AP_lyase"/>
</dbReference>
<keyword evidence="5" id="KW-0227">DNA damage</keyword>
<dbReference type="Pfam" id="PF01149">
    <property type="entry name" value="Fapy_DNA_glyco"/>
    <property type="match status" value="1"/>
</dbReference>
<comment type="similarity">
    <text evidence="2">Belongs to the FPG family.</text>
</comment>
<dbReference type="GO" id="GO:0000703">
    <property type="term" value="F:oxidized pyrimidine nucleobase lesion DNA N-glycosylase activity"/>
    <property type="evidence" value="ECO:0007669"/>
    <property type="project" value="TreeGrafter"/>
</dbReference>
<reference evidence="18 19" key="1">
    <citation type="submission" date="2018-08" db="EMBL/GenBank/DDBJ databases">
        <title>Actinomadura jelena sp. nov., a novel Actinomycete isolated from soil in Chad.</title>
        <authorList>
            <person name="Shi L."/>
        </authorList>
    </citation>
    <scope>NUCLEOTIDE SEQUENCE [LARGE SCALE GENOMIC DNA]</scope>
    <source>
        <strain evidence="18 19">NEAU-G17</strain>
    </source>
</reference>
<dbReference type="SMART" id="SM00898">
    <property type="entry name" value="Fapy_DNA_glyco"/>
    <property type="match status" value="1"/>
</dbReference>
<evidence type="ECO:0000256" key="6">
    <source>
        <dbReference type="ARBA" id="ARBA00022771"/>
    </source>
</evidence>
<dbReference type="PANTHER" id="PTHR42697">
    <property type="entry name" value="ENDONUCLEASE 8"/>
    <property type="match status" value="1"/>
</dbReference>
<dbReference type="InterPro" id="IPR010979">
    <property type="entry name" value="Ribosomal_uS13-like_H2TH"/>
</dbReference>
<evidence type="ECO:0000256" key="12">
    <source>
        <dbReference type="ARBA" id="ARBA00023268"/>
    </source>
</evidence>
<evidence type="ECO:0000256" key="4">
    <source>
        <dbReference type="ARBA" id="ARBA00022723"/>
    </source>
</evidence>
<gene>
    <name evidence="18" type="ORF">DZF91_25430</name>
</gene>
<dbReference type="GO" id="GO:0140078">
    <property type="term" value="F:class I DNA-(apurinic or apyrimidinic site) endonuclease activity"/>
    <property type="evidence" value="ECO:0007669"/>
    <property type="project" value="UniProtKB-EC"/>
</dbReference>
<dbReference type="Pfam" id="PF06827">
    <property type="entry name" value="zf-FPG_IleRS"/>
    <property type="match status" value="1"/>
</dbReference>
<keyword evidence="7" id="KW-0378">Hydrolase</keyword>
<dbReference type="EC" id="4.2.99.18" evidence="3"/>
<dbReference type="Gene3D" id="3.20.190.10">
    <property type="entry name" value="MutM-like, N-terminal"/>
    <property type="match status" value="1"/>
</dbReference>
<evidence type="ECO:0000313" key="18">
    <source>
        <dbReference type="EMBL" id="RFU38868.1"/>
    </source>
</evidence>
<dbReference type="SUPFAM" id="SSF57716">
    <property type="entry name" value="Glucocorticoid receptor-like (DNA-binding domain)"/>
    <property type="match status" value="1"/>
</dbReference>
<dbReference type="OrthoDB" id="9800855at2"/>
<protein>
    <recommendedName>
        <fullName evidence="3">DNA-(apurinic or apyrimidinic site) lyase</fullName>
        <ecNumber evidence="3">4.2.99.18</ecNumber>
    </recommendedName>
</protein>
<evidence type="ECO:0000256" key="7">
    <source>
        <dbReference type="ARBA" id="ARBA00022801"/>
    </source>
</evidence>
<evidence type="ECO:0000256" key="15">
    <source>
        <dbReference type="PROSITE-ProRule" id="PRU00391"/>
    </source>
</evidence>
<keyword evidence="4" id="KW-0479">Metal-binding</keyword>
<dbReference type="PROSITE" id="PS51066">
    <property type="entry name" value="ZF_FPG_2"/>
    <property type="match status" value="1"/>
</dbReference>
<evidence type="ECO:0000256" key="14">
    <source>
        <dbReference type="ARBA" id="ARBA00044632"/>
    </source>
</evidence>
<comment type="cofactor">
    <cofactor evidence="1">
        <name>Zn(2+)</name>
        <dbReference type="ChEBI" id="CHEBI:29105"/>
    </cofactor>
</comment>
<dbReference type="GO" id="GO:0006284">
    <property type="term" value="P:base-excision repair"/>
    <property type="evidence" value="ECO:0007669"/>
    <property type="project" value="InterPro"/>
</dbReference>
<dbReference type="SUPFAM" id="SSF81624">
    <property type="entry name" value="N-terminal domain of MutM-like DNA repair proteins"/>
    <property type="match status" value="1"/>
</dbReference>
<dbReference type="CDD" id="cd08971">
    <property type="entry name" value="AcNei2_N"/>
    <property type="match status" value="1"/>
</dbReference>
<feature type="domain" description="Formamidopyrimidine-DNA glycosylase catalytic" evidence="17">
    <location>
        <begin position="2"/>
        <end position="144"/>
    </location>
</feature>
<evidence type="ECO:0000259" key="17">
    <source>
        <dbReference type="PROSITE" id="PS51068"/>
    </source>
</evidence>
<dbReference type="GO" id="GO:0003684">
    <property type="term" value="F:damaged DNA binding"/>
    <property type="evidence" value="ECO:0007669"/>
    <property type="project" value="InterPro"/>
</dbReference>
<evidence type="ECO:0000256" key="10">
    <source>
        <dbReference type="ARBA" id="ARBA00023204"/>
    </source>
</evidence>
<evidence type="ECO:0000256" key="3">
    <source>
        <dbReference type="ARBA" id="ARBA00012720"/>
    </source>
</evidence>
<dbReference type="InterPro" id="IPR015887">
    <property type="entry name" value="DNA_glyclase_Znf_dom_DNA_BS"/>
</dbReference>
<evidence type="ECO:0000256" key="9">
    <source>
        <dbReference type="ARBA" id="ARBA00023125"/>
    </source>
</evidence>
<dbReference type="PROSITE" id="PS01242">
    <property type="entry name" value="ZF_FPG_1"/>
    <property type="match status" value="1"/>
</dbReference>
<evidence type="ECO:0000313" key="19">
    <source>
        <dbReference type="Proteomes" id="UP000261811"/>
    </source>
</evidence>
<comment type="caution">
    <text evidence="18">The sequence shown here is derived from an EMBL/GenBank/DDBJ whole genome shotgun (WGS) entry which is preliminary data.</text>
</comment>
<dbReference type="Gene3D" id="1.10.8.50">
    <property type="match status" value="1"/>
</dbReference>
<keyword evidence="19" id="KW-1185">Reference proteome</keyword>
<dbReference type="RefSeq" id="WP_117359744.1">
    <property type="nucleotide sequence ID" value="NZ_QURH01000671.1"/>
</dbReference>
<dbReference type="InterPro" id="IPR015886">
    <property type="entry name" value="H2TH_FPG"/>
</dbReference>
<dbReference type="EMBL" id="QURH01000671">
    <property type="protein sequence ID" value="RFU38868.1"/>
    <property type="molecule type" value="Genomic_DNA"/>
</dbReference>
<keyword evidence="9" id="KW-0238">DNA-binding</keyword>
<evidence type="ECO:0000256" key="13">
    <source>
        <dbReference type="ARBA" id="ARBA00023295"/>
    </source>
</evidence>
<dbReference type="GO" id="GO:0008270">
    <property type="term" value="F:zinc ion binding"/>
    <property type="evidence" value="ECO:0007669"/>
    <property type="project" value="UniProtKB-KW"/>
</dbReference>
<dbReference type="InterPro" id="IPR012319">
    <property type="entry name" value="FPG_cat"/>
</dbReference>
<dbReference type="AlphaFoldDB" id="A0A372JHM9"/>
<dbReference type="PANTHER" id="PTHR42697:SF1">
    <property type="entry name" value="ENDONUCLEASE 8"/>
    <property type="match status" value="1"/>
</dbReference>
<dbReference type="SMART" id="SM01232">
    <property type="entry name" value="H2TH"/>
    <property type="match status" value="1"/>
</dbReference>
<keyword evidence="6 15" id="KW-0863">Zinc-finger</keyword>
<keyword evidence="10" id="KW-0234">DNA repair</keyword>
<evidence type="ECO:0000256" key="5">
    <source>
        <dbReference type="ARBA" id="ARBA00022763"/>
    </source>
</evidence>
<keyword evidence="13" id="KW-0326">Glycosidase</keyword>
<feature type="domain" description="FPG-type" evidence="16">
    <location>
        <begin position="219"/>
        <end position="257"/>
    </location>
</feature>
<evidence type="ECO:0000256" key="1">
    <source>
        <dbReference type="ARBA" id="ARBA00001947"/>
    </source>
</evidence>
<dbReference type="Proteomes" id="UP000261811">
    <property type="component" value="Unassembled WGS sequence"/>
</dbReference>
<keyword evidence="8" id="KW-0862">Zinc</keyword>
<dbReference type="SUPFAM" id="SSF46946">
    <property type="entry name" value="S13-like H2TH domain"/>
    <property type="match status" value="1"/>
</dbReference>
<evidence type="ECO:0000256" key="8">
    <source>
        <dbReference type="ARBA" id="ARBA00022833"/>
    </source>
</evidence>
<dbReference type="InterPro" id="IPR035937">
    <property type="entry name" value="FPG_N"/>
</dbReference>
<evidence type="ECO:0000259" key="16">
    <source>
        <dbReference type="PROSITE" id="PS51066"/>
    </source>
</evidence>
<dbReference type="Pfam" id="PF06831">
    <property type="entry name" value="H2TH"/>
    <property type="match status" value="1"/>
</dbReference>
<evidence type="ECO:0000256" key="11">
    <source>
        <dbReference type="ARBA" id="ARBA00023239"/>
    </source>
</evidence>
<keyword evidence="11" id="KW-0456">Lyase</keyword>
<dbReference type="InterPro" id="IPR044090">
    <property type="entry name" value="Nei2_N"/>
</dbReference>
<proteinExistence type="inferred from homology"/>
<keyword evidence="12" id="KW-0511">Multifunctional enzyme</keyword>
<organism evidence="18 19">
    <name type="scientific">Actinomadura logoneensis</name>
    <dbReference type="NCBI Taxonomy" id="2293572"/>
    <lineage>
        <taxon>Bacteria</taxon>
        <taxon>Bacillati</taxon>
        <taxon>Actinomycetota</taxon>
        <taxon>Actinomycetes</taxon>
        <taxon>Streptosporangiales</taxon>
        <taxon>Thermomonosporaceae</taxon>
        <taxon>Actinomadura</taxon>
    </lineage>
</organism>
<evidence type="ECO:0000256" key="2">
    <source>
        <dbReference type="ARBA" id="ARBA00009409"/>
    </source>
</evidence>
<dbReference type="InterPro" id="IPR010663">
    <property type="entry name" value="Znf_FPG/IleRS"/>
</dbReference>
<comment type="catalytic activity">
    <reaction evidence="14">
        <text>2'-deoxyribonucleotide-(2'-deoxyribose 5'-phosphate)-2'-deoxyribonucleotide-DNA = a 3'-end 2'-deoxyribonucleotide-(2,3-dehydro-2,3-deoxyribose 5'-phosphate)-DNA + a 5'-end 5'-phospho-2'-deoxyribonucleoside-DNA + H(+)</text>
        <dbReference type="Rhea" id="RHEA:66592"/>
        <dbReference type="Rhea" id="RHEA-COMP:13180"/>
        <dbReference type="Rhea" id="RHEA-COMP:16897"/>
        <dbReference type="Rhea" id="RHEA-COMP:17067"/>
        <dbReference type="ChEBI" id="CHEBI:15378"/>
        <dbReference type="ChEBI" id="CHEBI:136412"/>
        <dbReference type="ChEBI" id="CHEBI:157695"/>
        <dbReference type="ChEBI" id="CHEBI:167181"/>
        <dbReference type="EC" id="4.2.99.18"/>
    </reaction>
</comment>
<accession>A0A372JHM9</accession>
<sequence length="259" mass="28821">MPEGDTIFLAARRLRDALAGRPLTLSDFRVPRYATLDLRGRTVDDVVPRGKHLLARIEGGLTVHTHLKMEGEWRIRPAGPPPRDHRVRLVLANAEWMAAGYSLGTVEVLRTDEEDRAVGGLGPDLLGPDWDAEEAVRRLTREPGRPVGEALLDQTALAGIGNVYKSEILFLRGVHPWTPVGAVRDPETMVGLARRLLDANKLRHGHVTTGDLRPGRRHWVYGRAGRPCLRCGTRVRRADQGSVTGERVTFWCPRCQPEP</sequence>